<dbReference type="RefSeq" id="XP_016215868.1">
    <property type="nucleotide sequence ID" value="XM_016356345.1"/>
</dbReference>
<dbReference type="AlphaFoldDB" id="A0A0D2B479"/>
<dbReference type="SUPFAM" id="SSF53335">
    <property type="entry name" value="S-adenosyl-L-methionine-dependent methyltransferases"/>
    <property type="match status" value="1"/>
</dbReference>
<reference evidence="1 2" key="1">
    <citation type="submission" date="2015-01" db="EMBL/GenBank/DDBJ databases">
        <title>The Genome Sequence of Ochroconis gallopava CBS43764.</title>
        <authorList>
            <consortium name="The Broad Institute Genomics Platform"/>
            <person name="Cuomo C."/>
            <person name="de Hoog S."/>
            <person name="Gorbushina A."/>
            <person name="Stielow B."/>
            <person name="Teixiera M."/>
            <person name="Abouelleil A."/>
            <person name="Chapman S.B."/>
            <person name="Priest M."/>
            <person name="Young S.K."/>
            <person name="Wortman J."/>
            <person name="Nusbaum C."/>
            <person name="Birren B."/>
        </authorList>
    </citation>
    <scope>NUCLEOTIDE SEQUENCE [LARGE SCALE GENOMIC DNA]</scope>
    <source>
        <strain evidence="1 2">CBS 43764</strain>
    </source>
</reference>
<gene>
    <name evidence="1" type="ORF">PV09_03182</name>
</gene>
<dbReference type="Gene3D" id="3.40.50.150">
    <property type="entry name" value="Vaccinia Virus protein VP39"/>
    <property type="match status" value="1"/>
</dbReference>
<dbReference type="OrthoDB" id="2529286at2759"/>
<dbReference type="GO" id="GO:0032991">
    <property type="term" value="C:protein-containing complex"/>
    <property type="evidence" value="ECO:0007669"/>
    <property type="project" value="TreeGrafter"/>
</dbReference>
<dbReference type="PANTHER" id="PTHR14614">
    <property type="entry name" value="HEPATOCELLULAR CARCINOMA-ASSOCIATED ANTIGEN"/>
    <property type="match status" value="1"/>
</dbReference>
<dbReference type="Proteomes" id="UP000053259">
    <property type="component" value="Unassembled WGS sequence"/>
</dbReference>
<dbReference type="InterPro" id="IPR029063">
    <property type="entry name" value="SAM-dependent_MTases_sf"/>
</dbReference>
<dbReference type="FunCoup" id="A0A0D2B479">
    <property type="interactions" value="9"/>
</dbReference>
<accession>A0A0D2B479</accession>
<proteinExistence type="predicted"/>
<organism evidence="1 2">
    <name type="scientific">Verruconis gallopava</name>
    <dbReference type="NCBI Taxonomy" id="253628"/>
    <lineage>
        <taxon>Eukaryota</taxon>
        <taxon>Fungi</taxon>
        <taxon>Dikarya</taxon>
        <taxon>Ascomycota</taxon>
        <taxon>Pezizomycotina</taxon>
        <taxon>Dothideomycetes</taxon>
        <taxon>Pleosporomycetidae</taxon>
        <taxon>Venturiales</taxon>
        <taxon>Sympoventuriaceae</taxon>
        <taxon>Verruconis</taxon>
    </lineage>
</organism>
<dbReference type="EMBL" id="KN847536">
    <property type="protein sequence ID" value="KIW05999.1"/>
    <property type="molecule type" value="Genomic_DNA"/>
</dbReference>
<dbReference type="VEuPathDB" id="FungiDB:PV09_03182"/>
<protein>
    <submittedName>
        <fullName evidence="1">Uncharacterized protein</fullName>
    </submittedName>
</protein>
<dbReference type="GeneID" id="27311155"/>
<dbReference type="Pfam" id="PF10294">
    <property type="entry name" value="Methyltransf_16"/>
    <property type="match status" value="1"/>
</dbReference>
<evidence type="ECO:0000313" key="1">
    <source>
        <dbReference type="EMBL" id="KIW05999.1"/>
    </source>
</evidence>
<evidence type="ECO:0000313" key="2">
    <source>
        <dbReference type="Proteomes" id="UP000053259"/>
    </source>
</evidence>
<dbReference type="GO" id="GO:0005829">
    <property type="term" value="C:cytosol"/>
    <property type="evidence" value="ECO:0007669"/>
    <property type="project" value="TreeGrafter"/>
</dbReference>
<sequence>MDALLDALGDELEDAEEEAFLLFSQQIPSHNLGFVDPRADTLNLVLAGKDVTIRQSPGLLESNRPAGTTGAVLWSITPLFANWVAAPEALLTRCGVLRSGACALELGCGVSGLLSLALAGRIGRYVNTDQDYVLRLAKENVEANIAAFVAAPPAHPRGKKGKGSGSAGALGSRQHKAVVRATEDDAVANVVMRPLDWEKSDVSTLYKDVGVSHIDVLFCCDCVYNEALIEPLATTMRDICSLADDDANRATVVVVAQQLRSPDVLEAWLKAFCSYFRVWRVPDHELGDALGEGSGYVVHIGILRTK</sequence>
<dbReference type="GO" id="GO:0008757">
    <property type="term" value="F:S-adenosylmethionine-dependent methyltransferase activity"/>
    <property type="evidence" value="ECO:0007669"/>
    <property type="project" value="UniProtKB-ARBA"/>
</dbReference>
<keyword evidence="2" id="KW-1185">Reference proteome</keyword>
<dbReference type="PANTHER" id="PTHR14614:SF109">
    <property type="entry name" value="RIBOSOMAL LYSINE N-METHYLTRANSFERASE 5"/>
    <property type="match status" value="1"/>
</dbReference>
<dbReference type="STRING" id="253628.A0A0D2B479"/>
<name>A0A0D2B479_9PEZI</name>
<dbReference type="HOGENOM" id="CLU_051532_1_1_1"/>
<dbReference type="InterPro" id="IPR019410">
    <property type="entry name" value="Methyltransf_16"/>
</dbReference>
<dbReference type="InParanoid" id="A0A0D2B479"/>